<name>A0A7W9E4X8_9MICO</name>
<evidence type="ECO:0000256" key="1">
    <source>
        <dbReference type="SAM" id="Phobius"/>
    </source>
</evidence>
<sequence>MGRIIVLRPYKHLLRDTLTIFLAFCAPTFAVLYWLNVPQGTWAPVLIVQGFITVIYALSMIAAYRVLIRLDEDGITERGFFRPYETFPLETVGSVVLLDLYASSALDTNRQLFITDHDGKLLIRMRGQFWSPDDMDSLADEMDVPVVRVPEPMTLADLNRLRPELLYWFERRPSLRTAHEPLTVDSSVAAALAVQPLRN</sequence>
<comment type="caution">
    <text evidence="2">The sequence shown here is derived from an EMBL/GenBank/DDBJ whole genome shotgun (WGS) entry which is preliminary data.</text>
</comment>
<accession>A0A7W9E4X8</accession>
<proteinExistence type="predicted"/>
<keyword evidence="1" id="KW-1133">Transmembrane helix</keyword>
<dbReference type="EMBL" id="JACHBQ010000001">
    <property type="protein sequence ID" value="MBB5642591.1"/>
    <property type="molecule type" value="Genomic_DNA"/>
</dbReference>
<evidence type="ECO:0000313" key="2">
    <source>
        <dbReference type="EMBL" id="MBB5642591.1"/>
    </source>
</evidence>
<keyword evidence="1" id="KW-0812">Transmembrane</keyword>
<dbReference type="AlphaFoldDB" id="A0A7W9E4X8"/>
<evidence type="ECO:0000313" key="3">
    <source>
        <dbReference type="Proteomes" id="UP000561726"/>
    </source>
</evidence>
<keyword evidence="1" id="KW-0472">Membrane</keyword>
<gene>
    <name evidence="2" type="ORF">BJ997_003139</name>
</gene>
<feature type="transmembrane region" description="Helical" evidence="1">
    <location>
        <begin position="12"/>
        <end position="35"/>
    </location>
</feature>
<dbReference type="RefSeq" id="WP_183323593.1">
    <property type="nucleotide sequence ID" value="NZ_JACHBQ010000001.1"/>
</dbReference>
<reference evidence="2 3" key="1">
    <citation type="submission" date="2020-08" db="EMBL/GenBank/DDBJ databases">
        <title>Sequencing the genomes of 1000 actinobacteria strains.</title>
        <authorList>
            <person name="Klenk H.-P."/>
        </authorList>
    </citation>
    <scope>NUCLEOTIDE SEQUENCE [LARGE SCALE GENOMIC DNA]</scope>
    <source>
        <strain evidence="2 3">DSM 21065</strain>
    </source>
</reference>
<dbReference type="Proteomes" id="UP000561726">
    <property type="component" value="Unassembled WGS sequence"/>
</dbReference>
<protein>
    <submittedName>
        <fullName evidence="2">Uncharacterized protein</fullName>
    </submittedName>
</protein>
<organism evidence="2 3">
    <name type="scientific">Cryobacterium roopkundense</name>
    <dbReference type="NCBI Taxonomy" id="1001240"/>
    <lineage>
        <taxon>Bacteria</taxon>
        <taxon>Bacillati</taxon>
        <taxon>Actinomycetota</taxon>
        <taxon>Actinomycetes</taxon>
        <taxon>Micrococcales</taxon>
        <taxon>Microbacteriaceae</taxon>
        <taxon>Cryobacterium</taxon>
    </lineage>
</organism>
<feature type="transmembrane region" description="Helical" evidence="1">
    <location>
        <begin position="41"/>
        <end position="64"/>
    </location>
</feature>